<sequence>MQNDNLEIYISKEASKNLSKLLKENHYSCVRLSYVKSCCAKGQLDIILDDIKEKDLKYNCNSIILVYDNEVSDNIKKVEIIHKNNNFMMKITPKNNNSCKNSCCNNHTSSTCNNNCNNNCNNSNCNKGCPYKNKSF</sequence>
<dbReference type="RefSeq" id="WP_078025041.1">
    <property type="nucleotide sequence ID" value="NZ_JADPGM010000005.1"/>
</dbReference>
<dbReference type="EMBL" id="MRAE01000009">
    <property type="protein sequence ID" value="OOO67602.1"/>
    <property type="molecule type" value="Genomic_DNA"/>
</dbReference>
<comment type="caution">
    <text evidence="2">The sequence shown here is derived from an EMBL/GenBank/DDBJ whole genome shotgun (WGS) entry which is preliminary data.</text>
</comment>
<gene>
    <name evidence="1" type="ORF">BS637_11960</name>
    <name evidence="2" type="ORF">BS638_05240</name>
</gene>
<dbReference type="Gene3D" id="2.60.300.12">
    <property type="entry name" value="HesB-like domain"/>
    <property type="match status" value="1"/>
</dbReference>
<name>A0A1S9IBJ2_9CLOT</name>
<dbReference type="OrthoDB" id="1934235at2"/>
<dbReference type="Proteomes" id="UP000190206">
    <property type="component" value="Unassembled WGS sequence"/>
</dbReference>
<evidence type="ECO:0000313" key="1">
    <source>
        <dbReference type="EMBL" id="OOO61487.1"/>
    </source>
</evidence>
<accession>A0A1S9IBJ2</accession>
<dbReference type="Proteomes" id="UP000190256">
    <property type="component" value="Unassembled WGS sequence"/>
</dbReference>
<evidence type="ECO:0000313" key="2">
    <source>
        <dbReference type="EMBL" id="OOO67602.1"/>
    </source>
</evidence>
<proteinExistence type="predicted"/>
<reference evidence="2 4" key="1">
    <citation type="submission" date="2016-12" db="EMBL/GenBank/DDBJ databases">
        <title>Clostridium tepidum sp. nov., a close relative of Clostridium sporogenes and Clostridium botulinum Group I.</title>
        <authorList>
            <person name="Dobritsa A.P."/>
            <person name="Kutumbaka K.K."/>
            <person name="Werner K."/>
            <person name="Wiedmann M."/>
            <person name="Asmus A."/>
            <person name="Samadpour M."/>
        </authorList>
    </citation>
    <scope>NUCLEOTIDE SEQUENCE [LARGE SCALE GENOMIC DNA]</scope>
    <source>
        <strain evidence="2 4">IEH 97212</strain>
    </source>
</reference>
<protein>
    <submittedName>
        <fullName evidence="2">Uncharacterized protein</fullName>
    </submittedName>
</protein>
<dbReference type="AlphaFoldDB" id="A0A1S9IBJ2"/>
<evidence type="ECO:0000313" key="4">
    <source>
        <dbReference type="Proteomes" id="UP000190256"/>
    </source>
</evidence>
<evidence type="ECO:0000313" key="3">
    <source>
        <dbReference type="Proteomes" id="UP000190206"/>
    </source>
</evidence>
<keyword evidence="3" id="KW-1185">Reference proteome</keyword>
<reference evidence="1 3" key="2">
    <citation type="submission" date="2016-12" db="EMBL/GenBank/DDBJ databases">
        <title>Clostridium tepidum sp. nov., a close relative of Clostridium sporogenes and Clostridium botulinum Group I.</title>
        <authorList>
            <person name="Dobritsa A.P."/>
            <person name="Kutumbaka K."/>
            <person name="Werner K."/>
            <person name="Samadpour M."/>
        </authorList>
    </citation>
    <scope>NUCLEOTIDE SEQUENCE [LARGE SCALE GENOMIC DNA]</scope>
    <source>
        <strain evidence="1 3">PE</strain>
    </source>
</reference>
<organism evidence="2 4">
    <name type="scientific">Clostridium tepidum</name>
    <dbReference type="NCBI Taxonomy" id="1962263"/>
    <lineage>
        <taxon>Bacteria</taxon>
        <taxon>Bacillati</taxon>
        <taxon>Bacillota</taxon>
        <taxon>Clostridia</taxon>
        <taxon>Eubacteriales</taxon>
        <taxon>Clostridiaceae</taxon>
        <taxon>Clostridium</taxon>
    </lineage>
</organism>
<dbReference type="EMBL" id="MRAD01000013">
    <property type="protein sequence ID" value="OOO61487.1"/>
    <property type="molecule type" value="Genomic_DNA"/>
</dbReference>
<dbReference type="InterPro" id="IPR035903">
    <property type="entry name" value="HesB-like_dom_sf"/>
</dbReference>